<accession>I3CCU8</accession>
<name>I3CCU8_9GAMM</name>
<evidence type="ECO:0000313" key="2">
    <source>
        <dbReference type="Proteomes" id="UP000005744"/>
    </source>
</evidence>
<dbReference type="EMBL" id="JH600070">
    <property type="protein sequence ID" value="EIJ41441.1"/>
    <property type="molecule type" value="Genomic_DNA"/>
</dbReference>
<dbReference type="Pfam" id="PF09626">
    <property type="entry name" value="DHC"/>
    <property type="match status" value="1"/>
</dbReference>
<protein>
    <submittedName>
        <fullName evidence="1">Dihem cytochrome c</fullName>
    </submittedName>
</protein>
<dbReference type="OrthoDB" id="5296814at2"/>
<dbReference type="InterPro" id="IPR018588">
    <property type="entry name" value="Dihaem_cytochrome-c"/>
</dbReference>
<dbReference type="STRING" id="395493.BegalDRAFT_0523"/>
<dbReference type="HOGENOM" id="CLU_121881_0_0_6"/>
<organism evidence="1 2">
    <name type="scientific">Beggiatoa alba B18LD</name>
    <dbReference type="NCBI Taxonomy" id="395493"/>
    <lineage>
        <taxon>Bacteria</taxon>
        <taxon>Pseudomonadati</taxon>
        <taxon>Pseudomonadota</taxon>
        <taxon>Gammaproteobacteria</taxon>
        <taxon>Thiotrichales</taxon>
        <taxon>Thiotrichaceae</taxon>
        <taxon>Beggiatoa</taxon>
    </lineage>
</organism>
<proteinExistence type="predicted"/>
<reference evidence="1 2" key="1">
    <citation type="submission" date="2011-11" db="EMBL/GenBank/DDBJ databases">
        <title>Improved High-Quality Draft sequence of Beggiatoa alba B18lD.</title>
        <authorList>
            <consortium name="US DOE Joint Genome Institute"/>
            <person name="Lucas S."/>
            <person name="Han J."/>
            <person name="Lapidus A."/>
            <person name="Cheng J.-F."/>
            <person name="Goodwin L."/>
            <person name="Pitluck S."/>
            <person name="Peters L."/>
            <person name="Mikhailova N."/>
            <person name="Held B."/>
            <person name="Detter J.C."/>
            <person name="Han C."/>
            <person name="Tapia R."/>
            <person name="Land M."/>
            <person name="Hauser L."/>
            <person name="Kyrpides N."/>
            <person name="Ivanova N."/>
            <person name="Pagani I."/>
            <person name="Samuel K."/>
            <person name="Teske A."/>
            <person name="Mueller J."/>
            <person name="Woyke T."/>
        </authorList>
    </citation>
    <scope>NUCLEOTIDE SEQUENCE [LARGE SCALE GENOMIC DNA]</scope>
    <source>
        <strain evidence="1 2">B18LD</strain>
    </source>
</reference>
<evidence type="ECO:0000313" key="1">
    <source>
        <dbReference type="EMBL" id="EIJ41441.1"/>
    </source>
</evidence>
<dbReference type="RefSeq" id="WP_002683393.1">
    <property type="nucleotide sequence ID" value="NZ_JH600070.1"/>
</dbReference>
<keyword evidence="2" id="KW-1185">Reference proteome</keyword>
<gene>
    <name evidence="1" type="ORF">BegalDRAFT_0523</name>
</gene>
<sequence length="186" mass="20928">MSIFKEIRIFFFCFTLSTVFNMPVWADEDKEDARLSSTLYAQTALNNDYVKECGSCHFAYPPALLPARSWTAIMGSLDKHFGENAELLPEQQAAISAYLTEQAADKTASRLGSGFLKSLPASAAPLRITETPYFKRKHDEIPAKMVVDNPEVKSFSRCNVCHQTADKGIFNEDNVDIPNYGRWEDD</sequence>
<dbReference type="Proteomes" id="UP000005744">
    <property type="component" value="Unassembled WGS sequence"/>
</dbReference>
<dbReference type="AlphaFoldDB" id="I3CCU8"/>
<dbReference type="eggNOG" id="COG3658">
    <property type="taxonomic scope" value="Bacteria"/>
</dbReference>